<accession>A0AAN5CLP8</accession>
<protein>
    <submittedName>
        <fullName evidence="1">Uncharacterized protein</fullName>
    </submittedName>
</protein>
<comment type="caution">
    <text evidence="1">The sequence shown here is derived from an EMBL/GenBank/DDBJ whole genome shotgun (WGS) entry which is preliminary data.</text>
</comment>
<reference evidence="2" key="1">
    <citation type="submission" date="2022-10" db="EMBL/GenBank/DDBJ databases">
        <title>Genome assembly of Pristionchus species.</title>
        <authorList>
            <person name="Yoshida K."/>
            <person name="Sommer R.J."/>
        </authorList>
    </citation>
    <scope>NUCLEOTIDE SEQUENCE [LARGE SCALE GENOMIC DNA]</scope>
    <source>
        <strain evidence="2">RS5460</strain>
    </source>
</reference>
<gene>
    <name evidence="1" type="ORF">PMAYCL1PPCAC_16938</name>
</gene>
<sequence>NCTAFRQLAHCASNHVIHAMVQIKGHGHRYSNWIFHERDLTDCPRLGLQFLLSNVPDYSLLRSILWRTRLLYAQAQALVIIVNGYQHSCWCNKYLRSYRIWSRFR</sequence>
<dbReference type="AlphaFoldDB" id="A0AAN5CLP8"/>
<feature type="non-terminal residue" evidence="1">
    <location>
        <position position="1"/>
    </location>
</feature>
<evidence type="ECO:0000313" key="1">
    <source>
        <dbReference type="EMBL" id="GMR46742.1"/>
    </source>
</evidence>
<proteinExistence type="predicted"/>
<keyword evidence="2" id="KW-1185">Reference proteome</keyword>
<dbReference type="EMBL" id="BTRK01000004">
    <property type="protein sequence ID" value="GMR46742.1"/>
    <property type="molecule type" value="Genomic_DNA"/>
</dbReference>
<name>A0AAN5CLP8_9BILA</name>
<organism evidence="1 2">
    <name type="scientific">Pristionchus mayeri</name>
    <dbReference type="NCBI Taxonomy" id="1317129"/>
    <lineage>
        <taxon>Eukaryota</taxon>
        <taxon>Metazoa</taxon>
        <taxon>Ecdysozoa</taxon>
        <taxon>Nematoda</taxon>
        <taxon>Chromadorea</taxon>
        <taxon>Rhabditida</taxon>
        <taxon>Rhabditina</taxon>
        <taxon>Diplogasteromorpha</taxon>
        <taxon>Diplogasteroidea</taxon>
        <taxon>Neodiplogasteridae</taxon>
        <taxon>Pristionchus</taxon>
    </lineage>
</organism>
<evidence type="ECO:0000313" key="2">
    <source>
        <dbReference type="Proteomes" id="UP001328107"/>
    </source>
</evidence>
<dbReference type="Proteomes" id="UP001328107">
    <property type="component" value="Unassembled WGS sequence"/>
</dbReference>